<evidence type="ECO:0000256" key="2">
    <source>
        <dbReference type="ARBA" id="ARBA00022490"/>
    </source>
</evidence>
<dbReference type="InterPro" id="IPR019528">
    <property type="entry name" value="PACT_domain"/>
</dbReference>
<feature type="coiled-coil region" evidence="6">
    <location>
        <begin position="1179"/>
        <end position="1319"/>
    </location>
</feature>
<keyword evidence="3" id="KW-0597">Phosphoprotein</keyword>
<feature type="coiled-coil region" evidence="6">
    <location>
        <begin position="1370"/>
        <end position="1408"/>
    </location>
</feature>
<evidence type="ECO:0000256" key="1">
    <source>
        <dbReference type="ARBA" id="ARBA00004300"/>
    </source>
</evidence>
<comment type="subcellular location">
    <subcellularLocation>
        <location evidence="1">Cytoplasm</location>
        <location evidence="1">Cytoskeleton</location>
        <location evidence="1">Microtubule organizing center</location>
        <location evidence="1">Centrosome</location>
    </subcellularLocation>
</comment>
<feature type="compositionally biased region" description="Basic and acidic residues" evidence="7">
    <location>
        <begin position="1"/>
        <end position="14"/>
    </location>
</feature>
<dbReference type="OMA" id="EQRGMFT"/>
<sequence>MDQDERQRKLEAGRAKLANFRQRQTKNKSSNTQKKTPKRKGQTVQTEEQSVQERHLEEPQTDDCHGEINKEPSEASLRPDGTDSSVPEIHQCSSVDDETDSQEQMSSSGSLAESELPDQAEDELAEMIIVAHTGKEQLKQLQAAIEKRNEIISQLSKNLQVALQSREQVQLEAQQLTGQIQALQQQLQQAKEYLCSKRQGCVDLTQAVQNQLHVQLEESQQMTKEQQCLLAQKETEITDLQQKLCAMEKSLSKLQHAFTQRSADQKDLRLDEHGVLDLSAMSSLFLDNGPDSNSEMQSLRAELEEERKNSQRAQEQVEAFQKRVQSLENEKTLMEAHLAAVNETQAQEAQKYKAEKDELNQEMARLDNLVKELQNHLHEEEETGRHVRSKYEADISNYDLRLQTLEEERELNVAQLTEAHEAALSRLQKEHSDEIRRIQELLNQAQSQHTNSHHCVSKDFGADLPWNKVSKEHYNEETATENAVRDNYSFDISAGGFQDVLMERYLASEGPQESSSIEGSVEERSLMETSETFRFELDTEVIFHASDVPNNVTSDQSEPELSVVHGNEVHQPDEMSFTDAHWENSTSVVEELNESSGTMDLAKELLIQQCRDLSEQLEERERQLEVLQEEVRHSAEEVEEARERWSKASEELEEAKWDLEMEREKRIQYEEVISQKMHEEDNLKNTLSHLQIWKPMQLQDDERLMPDNTDSNKTSILLFVEEMLKELREENAQLVLKLKCQEQLVKDVHEQKATHDSVNSEPSSLQAQRDEFLLQLEQQKEKQQATSVLLGQRTLQVDQANSELQQLKAEVEEKVRQLKNLEKEKTDLESKLVCLKENLTNMEEEKSTLERRLQALEDQAKSMEKVLESELKNFEHQIESKDAELKEFKEAQEKAEEEYMEKESALMKELIIVKQDLEERQKQHEEEKKILEEKHQKEVKYLNVRFERELSEQSARLEDEQKRQISMIKQVYEREHERELTQLAAQHSEEIGRLNDELSRELQDGLEAAHQAELLQTQSQHNLELEALRLSLTNLHTAQLELSQTNMQKDKEGALSELQTMLREKWAQESAMLQTRQQFELQRIREQSQEQEQRNQRVHQQEIDNLNQDWERRALEQKSSVEQLQACKLEALKAEWLLESEKVKTELQSQLNDVHHKLSETQAALTEAEVAFSETQGRLEDLQHSRDQDIKNLEKELNQALTDRDAAARAVEELVACHKVALQEQLERSRALEQREKELKQEVERLQSEKVELKTSSEQEISNLWSQLESMRTNRQELGELKEQLLARSSRVDDIERLKQEFTQQRQEIKEQNEIELENLRTYFEQRLWVTEESHREEIALLQLRLVERALEDSVLKTGDASFLLEGKSDDDMNDAMEEITRQLEKHKEELDSLRLQLEERHQQELEQLRSSMALTYKEELLQARTELTDRYYKDIDQLNTKHAHELEQLRAKLSDNHIKEINKIRLQSAQDVARQVEAELKERSQEHQTKVTQLETQLSQLSLMHSEELEKVVAQHRDKLRQMEETHQKDAAEELRVRLEEAQKAERNRVSEEFTKEHAQLREQLQIQAKQCLASQGEELQRSALKEKEELEQRLLEVQKLLDVEKEKLQALQKSLECEESPQVVVLKQKLQAQYDREMSTAKSAMAAEVKELNALLQDQMESKLQEALCRHQEEQKQLEDKLTLQRDAALGQQKEQHAVELQAQKTLLDQQVAQLERLEKECQELKILHREELESLRTNHKTALETLEMELTNKHKVELDRLEAVLQETNLAQLEAQEAELQARHKQEREELEERLLANMDTLESTYLKEIQAVRDEKERELRDLVEHYTEEIERVRKEEQTIREDLRSELAKVHMDKFSSMAAELNQAHQVEISEVVSSQRAALEDVHRSALEALQQQVVALEKQHGAALVEILDLAAAKEKQHGQQLDVLATQHQQQLQELKGVSARELEALRRELEEEASRQRLHFLEEAELLKCKSEELLQQTIAQLKEESDQEKAVALEELEKTLRQQHEQTDLAYSDKMSQLNAQLQKLDTVVSQLRAEVSGLQVELEGKRAEMDTLETLLQRRDRENQEGDNLLSMLRADLNTAKQQRQDLQTARDKLQRMLIEMLRITMATEEHISHKLGVCVSGGRAGDKMPSSRRASSSRDPHEMGEVIGVEGDADCSVWSSAVDEGLELSQRLCESVFSGPEGEMEVEGEELMLGACTRLRTTVDKLLELLSESSQQLEQMCGLQAMLNERFRDGGEAGASLLFQNSQLLEQLDHEANLKSQLQLELHKAEGLMEGYVAEKAALEEALQQKETQQQRLAEKLESTRVQLQQLSENHTLLLRQREALTAGLGDTEKALLAETERLGQECVEVQRQAEKNCGGLASRLQMLEQALEEQESHAHQLEEQHRLQTEDLQQHIDALEKQLKHNRQFIDEQAVEREHERDEFQQEIKNLEDQLRQPSKVHTGGDSKGQRVESLQALIKDKMEDYSVLLSAKEQCQRDVEERNEEIEKLTAHIRELEQALLSCAEASRTETQLEQELQKARKNLQELTQDKEALQQQQYANKLQISALQSKLDETRHRFPDMTPDPNLREQLEAVQQDLQTKEQQVELLSERINELEKDLVVREEEVRQLALQLELKNTESRATEEQLHMHITHLQETVDTLTRRLEEGSNESILQLPSALLEEKNLEIDHLNQQILQLQQELDMTSDNKTLEEKQAEIEELRSLVERLRCDQQRLRQAKEEETEQLHEVINKLQEELGQLDPNHHEVSDPNTDSPESSDFPWSPHPHQQRAPEVSLCQELRSHTLQSSRTRLKELQLELERAAEEKDSLQRLLLSQEEQYGSQVEALGRSLGEERGKVAVLEQEANELKLQLEEKQTEAARLADRVEVLEDTDRAHQSRLRESELQLRRAEERRDEVQQELGRLQEEVKNQCVEKELLENQISELQNKEEEYQNELDALQFKLDELEQNVQVGKATVIALETSKRELSIEREALRKREGCLQEEIERLKQEVTSKTNYIKELLDQHKETVAKQGEAQKEVLTCAEETLAKAETALREREQQLIHLRAEHDALRAELAAVKEGLSTSTERAEKLQEEGQTKDRALADLEVHNKHLKAELRSLQDDLAVQEEELAYQQRELEQLQQRCKLQDHHPKHGHRFLEGLSRDPSLSASLSSPEVLRRLECSEEQPSRLQVSHLSELSALHSASLEFHSKPSPMERDKERPHARQTFIPPSEEVPPSTHTASPCSLTVSEHLSVLDSLDADKIHELDNSDVTPSLSPLGSNSPVSVPEWVSDGYGSNVSSELEAMLRLELEHTEHLDAHFVEYLCCRGISPAENTDSAAGSMHENHEALTPELQAMLKRVYQESCRILSLSHRPAPSGQSRPDSEPAPPPSWQRERRALQETILSLRELLCRMADREPRTDSGDVDWRCELLQAVRSVFDSEREWLHSQLQAFMATATQMDLTPLLDQLKKLFQKQEEQQWKSLEQLFNADRHNLLAEVRSLHAQLHASTQQSQEQLRQLQDSLHTAKEQGMERQHQLHKDVEELELQLQQEQTVSHDLCSSLEAEKSRGLEWQRQLEAELKAVSVLKEELEETRLELQTTYKNQDELKSQIHKLRLKLENVEGEHRACLQALEKEQARVQELQEDLQQQRLINQQTVDQNHQTQEALNEEASHVSQLTSALDQERITSSNLRSELQIEQSRCEALLAQERERTVLAISRLEDERSRSTELADSLSRQAQEHARRLEEEARRQEAASAHDRKFIQDLRVQLEQERRQGEDLAAMLERLQGQVLEGKRRQAEQEEQEAHKEQEEVRRLRAALEGLQTQKTEVGRTLEAERERAAQLQTELDVMKEKMRAVRERERVREEQMERQRRQEKQEQVEKERRKERTNEKLLELEVLREKDQQRLRQLQQTLADLEHKEKRLTSECLQRETHSNGLTFGQNALTNISQDSTSSTNSLMERLLKENTEFSECLAALSEEKISLKHTITCLERDLQSLKHQEQVKSPAVTERCMLSEKLAWQKEKATLQAALCKAEAELSNVTASNENRPTNNRVQRLYERYLRAESYRKSLVYQKRYLLLLLGGFQECEQATLALIARMGAQPTLSQSQASRPLNRFRTSVRVVIAISRLKFLTRKWQRATRKISVGSATVNGHGTGPSTGKCVPALRTEVLRPQQTGVAFNSPPTRDHAFAQRGVVSSLVPPIKSPFRLNHRTYTTPVLGPAERSFSSSQDQERSLTEYIQHLETVQQRLGAGRPVPRADRRHSFPDTMRFQQKWFLENRTWLYLSCLAPGSVWPLGSPSMLPYARKSDR</sequence>
<feature type="domain" description="Pericentrin/AKAP-450 centrosomal targeting" evidence="8">
    <location>
        <begin position="4063"/>
        <end position="4140"/>
    </location>
</feature>
<dbReference type="GO" id="GO:0060090">
    <property type="term" value="F:molecular adaptor activity"/>
    <property type="evidence" value="ECO:0007669"/>
    <property type="project" value="InterPro"/>
</dbReference>
<dbReference type="GO" id="GO:0005737">
    <property type="term" value="C:cytoplasm"/>
    <property type="evidence" value="ECO:0007669"/>
    <property type="project" value="UniProtKB-ARBA"/>
</dbReference>
<feature type="coiled-coil region" evidence="6">
    <location>
        <begin position="717"/>
        <end position="744"/>
    </location>
</feature>
<proteinExistence type="predicted"/>
<keyword evidence="10" id="KW-1185">Reference proteome</keyword>
<feature type="region of interest" description="Disordered" evidence="7">
    <location>
        <begin position="1"/>
        <end position="118"/>
    </location>
</feature>
<feature type="region of interest" description="Disordered" evidence="7">
    <location>
        <begin position="3862"/>
        <end position="3889"/>
    </location>
</feature>
<feature type="coiled-coil region" evidence="6">
    <location>
        <begin position="2488"/>
        <end position="2553"/>
    </location>
</feature>
<feature type="compositionally biased region" description="Basic and acidic residues" evidence="7">
    <location>
        <begin position="3207"/>
        <end position="3222"/>
    </location>
</feature>
<feature type="coiled-coil region" evidence="6">
    <location>
        <begin position="1467"/>
        <end position="1616"/>
    </location>
</feature>
<keyword evidence="5" id="KW-0206">Cytoskeleton</keyword>
<feature type="region of interest" description="Disordered" evidence="7">
    <location>
        <begin position="3204"/>
        <end position="3243"/>
    </location>
</feature>
<dbReference type="PANTHER" id="PTHR44981">
    <property type="entry name" value="PERICENTRIN-LIKE PROTEIN, ISOFORM F"/>
    <property type="match status" value="1"/>
</dbReference>
<organism evidence="9 10">
    <name type="scientific">Cyprinus carpio carpio</name>
    <dbReference type="NCBI Taxonomy" id="630221"/>
    <lineage>
        <taxon>Eukaryota</taxon>
        <taxon>Metazoa</taxon>
        <taxon>Chordata</taxon>
        <taxon>Craniata</taxon>
        <taxon>Vertebrata</taxon>
        <taxon>Euteleostomi</taxon>
        <taxon>Actinopterygii</taxon>
        <taxon>Neopterygii</taxon>
        <taxon>Teleostei</taxon>
        <taxon>Ostariophysi</taxon>
        <taxon>Cypriniformes</taxon>
        <taxon>Cyprinidae</taxon>
        <taxon>Cyprininae</taxon>
        <taxon>Cyprinus</taxon>
    </lineage>
</organism>
<dbReference type="Proteomes" id="UP001108240">
    <property type="component" value="Unplaced"/>
</dbReference>
<dbReference type="GO" id="GO:0005813">
    <property type="term" value="C:centrosome"/>
    <property type="evidence" value="ECO:0007669"/>
    <property type="project" value="UniProtKB-SubCell"/>
</dbReference>
<name>A0A9J8CBM9_CYPCA</name>
<evidence type="ECO:0000259" key="8">
    <source>
        <dbReference type="Pfam" id="PF10495"/>
    </source>
</evidence>
<protein>
    <submittedName>
        <fullName evidence="9">Pericentrin</fullName>
    </submittedName>
</protein>
<feature type="compositionally biased region" description="Polar residues" evidence="7">
    <location>
        <begin position="102"/>
        <end position="111"/>
    </location>
</feature>
<reference evidence="9" key="2">
    <citation type="submission" date="2025-09" db="UniProtKB">
        <authorList>
            <consortium name="Ensembl"/>
        </authorList>
    </citation>
    <scope>IDENTIFICATION</scope>
</reference>
<feature type="coiled-coil region" evidence="6">
    <location>
        <begin position="603"/>
        <end position="672"/>
    </location>
</feature>
<feature type="coiled-coil region" evidence="6">
    <location>
        <begin position="1888"/>
        <end position="1915"/>
    </location>
</feature>
<evidence type="ECO:0000256" key="5">
    <source>
        <dbReference type="ARBA" id="ARBA00023212"/>
    </source>
</evidence>
<feature type="coiled-coil region" evidence="6">
    <location>
        <begin position="3962"/>
        <end position="3996"/>
    </location>
</feature>
<feature type="coiled-coil region" evidence="6">
    <location>
        <begin position="1081"/>
        <end position="1109"/>
    </location>
</feature>
<feature type="coiled-coil region" evidence="6">
    <location>
        <begin position="1950"/>
        <end position="2113"/>
    </location>
</feature>
<feature type="coiled-coil region" evidence="6">
    <location>
        <begin position="790"/>
        <end position="1004"/>
    </location>
</feature>
<dbReference type="InterPro" id="IPR028745">
    <property type="entry name" value="AKAP9/Pericentrin"/>
</dbReference>
<feature type="coiled-coil region" evidence="6">
    <location>
        <begin position="2280"/>
        <end position="2335"/>
    </location>
</feature>
<evidence type="ECO:0000256" key="7">
    <source>
        <dbReference type="SAM" id="MobiDB-lite"/>
    </source>
</evidence>
<feature type="coiled-coil region" evidence="6">
    <location>
        <begin position="1648"/>
        <end position="1848"/>
    </location>
</feature>
<dbReference type="GO" id="GO:0007165">
    <property type="term" value="P:signal transduction"/>
    <property type="evidence" value="ECO:0007669"/>
    <property type="project" value="InterPro"/>
</dbReference>
<feature type="region of interest" description="Disordered" evidence="7">
    <location>
        <begin position="286"/>
        <end position="311"/>
    </location>
</feature>
<feature type="coiled-coil region" evidence="6">
    <location>
        <begin position="138"/>
        <end position="193"/>
    </location>
</feature>
<evidence type="ECO:0000256" key="6">
    <source>
        <dbReference type="SAM" id="Coils"/>
    </source>
</evidence>
<reference evidence="9" key="1">
    <citation type="submission" date="2025-08" db="UniProtKB">
        <authorList>
            <consortium name="Ensembl"/>
        </authorList>
    </citation>
    <scope>IDENTIFICATION</scope>
</reference>
<feature type="compositionally biased region" description="Basic and acidic residues" evidence="7">
    <location>
        <begin position="51"/>
        <end position="73"/>
    </location>
</feature>
<evidence type="ECO:0000256" key="3">
    <source>
        <dbReference type="ARBA" id="ARBA00022553"/>
    </source>
</evidence>
<evidence type="ECO:0000313" key="10">
    <source>
        <dbReference type="Proteomes" id="UP001108240"/>
    </source>
</evidence>
<accession>A0A9J8CBM9</accession>
<feature type="compositionally biased region" description="Basic and acidic residues" evidence="7">
    <location>
        <begin position="3739"/>
        <end position="3759"/>
    </location>
</feature>
<feature type="coiled-coil region" evidence="6">
    <location>
        <begin position="3510"/>
        <end position="3660"/>
    </location>
</feature>
<feature type="region of interest" description="Disordered" evidence="7">
    <location>
        <begin position="2756"/>
        <end position="2789"/>
    </location>
</feature>
<keyword evidence="2" id="KW-0963">Cytoplasm</keyword>
<dbReference type="Ensembl" id="ENSCCRT00000120177.1">
    <property type="protein sequence ID" value="ENSCCRP00000163571.1"/>
    <property type="gene ID" value="ENSCCRG00000015629.2"/>
</dbReference>
<evidence type="ECO:0000313" key="9">
    <source>
        <dbReference type="Ensembl" id="ENSCCRP00000163571.1"/>
    </source>
</evidence>
<feature type="coiled-coil region" evidence="6">
    <location>
        <begin position="2379"/>
        <end position="2449"/>
    </location>
</feature>
<dbReference type="Pfam" id="PF10495">
    <property type="entry name" value="PACT_coil_coil"/>
    <property type="match status" value="1"/>
</dbReference>
<feature type="region of interest" description="Disordered" evidence="7">
    <location>
        <begin position="3722"/>
        <end position="3759"/>
    </location>
</feature>
<dbReference type="GeneTree" id="ENSGT00730000110871"/>
<feature type="region of interest" description="Disordered" evidence="7">
    <location>
        <begin position="3372"/>
        <end position="3394"/>
    </location>
</feature>
<feature type="coiled-coil region" evidence="6">
    <location>
        <begin position="2802"/>
        <end position="3142"/>
    </location>
</feature>
<dbReference type="PANTHER" id="PTHR44981:SF3">
    <property type="entry name" value="PERICENTRIN"/>
    <property type="match status" value="1"/>
</dbReference>
<keyword evidence="4 6" id="KW-0175">Coiled coil</keyword>
<evidence type="ECO:0000256" key="4">
    <source>
        <dbReference type="ARBA" id="ARBA00023054"/>
    </source>
</evidence>
<feature type="coiled-coil region" evidence="6">
    <location>
        <begin position="2581"/>
        <end position="2756"/>
    </location>
</feature>